<dbReference type="GO" id="GO:0008270">
    <property type="term" value="F:zinc ion binding"/>
    <property type="evidence" value="ECO:0007669"/>
    <property type="project" value="UniProtKB-UniRule"/>
</dbReference>
<name>A0A154BTU3_ANASB</name>
<dbReference type="InterPro" id="IPR003796">
    <property type="entry name" value="RNR_NrdR-like"/>
</dbReference>
<dbReference type="GO" id="GO:0005524">
    <property type="term" value="F:ATP binding"/>
    <property type="evidence" value="ECO:0007669"/>
    <property type="project" value="UniProtKB-UniRule"/>
</dbReference>
<dbReference type="Pfam" id="PF03477">
    <property type="entry name" value="ATP-cone"/>
    <property type="match status" value="1"/>
</dbReference>
<keyword evidence="6 8" id="KW-0238">DNA-binding</keyword>
<gene>
    <name evidence="8" type="primary">nrdR</name>
    <name evidence="10" type="ORF">AXX12_03665</name>
</gene>
<dbReference type="PROSITE" id="PS51161">
    <property type="entry name" value="ATP_CONE"/>
    <property type="match status" value="1"/>
</dbReference>
<dbReference type="AlphaFoldDB" id="A0A154BTU3"/>
<proteinExistence type="inferred from homology"/>
<dbReference type="PANTHER" id="PTHR30455">
    <property type="entry name" value="TRANSCRIPTIONAL REPRESSOR NRDR"/>
    <property type="match status" value="1"/>
</dbReference>
<comment type="cofactor">
    <cofactor evidence="8">
        <name>Zn(2+)</name>
        <dbReference type="ChEBI" id="CHEBI:29105"/>
    </cofactor>
    <text evidence="8">Binds 1 zinc ion.</text>
</comment>
<evidence type="ECO:0000256" key="2">
    <source>
        <dbReference type="ARBA" id="ARBA00022741"/>
    </source>
</evidence>
<dbReference type="OrthoDB" id="9807461at2"/>
<feature type="domain" description="ATP-cone" evidence="9">
    <location>
        <begin position="49"/>
        <end position="139"/>
    </location>
</feature>
<evidence type="ECO:0000256" key="4">
    <source>
        <dbReference type="ARBA" id="ARBA00022840"/>
    </source>
</evidence>
<dbReference type="Pfam" id="PF22811">
    <property type="entry name" value="Zn_ribbon_NrdR"/>
    <property type="match status" value="1"/>
</dbReference>
<evidence type="ECO:0000256" key="6">
    <source>
        <dbReference type="ARBA" id="ARBA00023125"/>
    </source>
</evidence>
<reference evidence="10 11" key="1">
    <citation type="submission" date="2016-02" db="EMBL/GenBank/DDBJ databases">
        <title>Anaerosporomusa subterraneum gen. nov., sp. nov., a spore-forming obligate anaerobe isolated from saprolite.</title>
        <authorList>
            <person name="Choi J.K."/>
            <person name="Shah M."/>
            <person name="Yee N."/>
        </authorList>
    </citation>
    <scope>NUCLEOTIDE SEQUENCE [LARGE SCALE GENOMIC DNA]</scope>
    <source>
        <strain evidence="10 11">RU4</strain>
    </source>
</reference>
<comment type="similarity">
    <text evidence="8">Belongs to the NrdR family.</text>
</comment>
<dbReference type="HAMAP" id="MF_00440">
    <property type="entry name" value="NrdR"/>
    <property type="match status" value="1"/>
</dbReference>
<accession>A0A154BTU3</accession>
<evidence type="ECO:0000313" key="10">
    <source>
        <dbReference type="EMBL" id="KYZ77240.1"/>
    </source>
</evidence>
<sequence length="159" mass="18691">MQCPFCNYLESKVIDSRSVNEGASIRRRRECLRCVRRFTTYEVVEKTPLMVIKKDGRREMFDRSKLLNGLLRSCEKRPIPLHAIEALVDQIEKELLNGMEREITTQVIGETVMRLLKDVDQVAYVRFASVYRQFADINNFMQELEVLMKPQSMNTEPKK</sequence>
<dbReference type="NCBIfam" id="TIGR00244">
    <property type="entry name" value="transcriptional regulator NrdR"/>
    <property type="match status" value="1"/>
</dbReference>
<keyword evidence="5 8" id="KW-0805">Transcription regulation</keyword>
<keyword evidence="8" id="KW-0863">Zinc-finger</keyword>
<dbReference type="GO" id="GO:0045892">
    <property type="term" value="P:negative regulation of DNA-templated transcription"/>
    <property type="evidence" value="ECO:0007669"/>
    <property type="project" value="UniProtKB-UniRule"/>
</dbReference>
<keyword evidence="11" id="KW-1185">Reference proteome</keyword>
<keyword evidence="2 8" id="KW-0547">Nucleotide-binding</keyword>
<dbReference type="RefSeq" id="WP_066239216.1">
    <property type="nucleotide sequence ID" value="NZ_LSGP01000013.1"/>
</dbReference>
<keyword evidence="1 8" id="KW-0678">Repressor</keyword>
<keyword evidence="3 8" id="KW-0862">Zinc</keyword>
<dbReference type="EMBL" id="LSGP01000013">
    <property type="protein sequence ID" value="KYZ77240.1"/>
    <property type="molecule type" value="Genomic_DNA"/>
</dbReference>
<feature type="zinc finger region" evidence="8">
    <location>
        <begin position="3"/>
        <end position="34"/>
    </location>
</feature>
<evidence type="ECO:0000256" key="7">
    <source>
        <dbReference type="ARBA" id="ARBA00023163"/>
    </source>
</evidence>
<evidence type="ECO:0000256" key="5">
    <source>
        <dbReference type="ARBA" id="ARBA00023015"/>
    </source>
</evidence>
<dbReference type="PANTHER" id="PTHR30455:SF2">
    <property type="entry name" value="TRANSCRIPTIONAL REPRESSOR NRDR"/>
    <property type="match status" value="1"/>
</dbReference>
<dbReference type="Proteomes" id="UP000076268">
    <property type="component" value="Unassembled WGS sequence"/>
</dbReference>
<organism evidence="10 11">
    <name type="scientific">Anaerosporomusa subterranea</name>
    <dbReference type="NCBI Taxonomy" id="1794912"/>
    <lineage>
        <taxon>Bacteria</taxon>
        <taxon>Bacillati</taxon>
        <taxon>Bacillota</taxon>
        <taxon>Negativicutes</taxon>
        <taxon>Acetonemataceae</taxon>
        <taxon>Anaerosporomusa</taxon>
    </lineage>
</organism>
<keyword evidence="4 8" id="KW-0067">ATP-binding</keyword>
<keyword evidence="8" id="KW-0479">Metal-binding</keyword>
<dbReference type="InterPro" id="IPR005144">
    <property type="entry name" value="ATP-cone_dom"/>
</dbReference>
<dbReference type="InterPro" id="IPR055173">
    <property type="entry name" value="NrdR-like_N"/>
</dbReference>
<protein>
    <recommendedName>
        <fullName evidence="8">Transcriptional repressor NrdR</fullName>
    </recommendedName>
</protein>
<comment type="caution">
    <text evidence="10">The sequence shown here is derived from an EMBL/GenBank/DDBJ whole genome shotgun (WGS) entry which is preliminary data.</text>
</comment>
<dbReference type="GO" id="GO:0003677">
    <property type="term" value="F:DNA binding"/>
    <property type="evidence" value="ECO:0007669"/>
    <property type="project" value="UniProtKB-KW"/>
</dbReference>
<dbReference type="STRING" id="1794912.AXX12_03665"/>
<keyword evidence="7 8" id="KW-0804">Transcription</keyword>
<evidence type="ECO:0000256" key="8">
    <source>
        <dbReference type="HAMAP-Rule" id="MF_00440"/>
    </source>
</evidence>
<evidence type="ECO:0000259" key="9">
    <source>
        <dbReference type="PROSITE" id="PS51161"/>
    </source>
</evidence>
<comment type="function">
    <text evidence="8">Negatively regulates transcription of bacterial ribonucleotide reductase nrd genes and operons by binding to NrdR-boxes.</text>
</comment>
<evidence type="ECO:0000313" key="11">
    <source>
        <dbReference type="Proteomes" id="UP000076268"/>
    </source>
</evidence>
<evidence type="ECO:0000256" key="1">
    <source>
        <dbReference type="ARBA" id="ARBA00022491"/>
    </source>
</evidence>
<evidence type="ECO:0000256" key="3">
    <source>
        <dbReference type="ARBA" id="ARBA00022833"/>
    </source>
</evidence>